<dbReference type="OrthoDB" id="2965336at2"/>
<dbReference type="RefSeq" id="WP_143847574.1">
    <property type="nucleotide sequence ID" value="NZ_VLXZ01000002.1"/>
</dbReference>
<organism evidence="3 4">
    <name type="scientific">Alkalicoccobacillus porphyridii</name>
    <dbReference type="NCBI Taxonomy" id="2597270"/>
    <lineage>
        <taxon>Bacteria</taxon>
        <taxon>Bacillati</taxon>
        <taxon>Bacillota</taxon>
        <taxon>Bacilli</taxon>
        <taxon>Bacillales</taxon>
        <taxon>Bacillaceae</taxon>
        <taxon>Alkalicoccobacillus</taxon>
    </lineage>
</organism>
<comment type="caution">
    <text evidence="3">The sequence shown here is derived from an EMBL/GenBank/DDBJ whole genome shotgun (WGS) entry which is preliminary data.</text>
</comment>
<evidence type="ECO:0000313" key="4">
    <source>
        <dbReference type="Proteomes" id="UP000318521"/>
    </source>
</evidence>
<reference evidence="3 4" key="1">
    <citation type="submission" date="2019-07" db="EMBL/GenBank/DDBJ databases">
        <authorList>
            <person name="Park Y.J."/>
            <person name="Jeong S.E."/>
            <person name="Jung H.S."/>
        </authorList>
    </citation>
    <scope>NUCLEOTIDE SEQUENCE [LARGE SCALE GENOMIC DNA]</scope>
    <source>
        <strain evidence="4">P16(2019)</strain>
    </source>
</reference>
<dbReference type="AlphaFoldDB" id="A0A554A2J2"/>
<sequence length="354" mass="39927">MKSFQVLIGVTSLAVLLAACAEQDDQTTDEQPAEEVVVDDESQPEQDAEIDGMNEEEIEEESAENESEPESEEEVQTVEEDPVETETEEQPYQEEQVEDAYTLTSTRTQATDEHPLSLFTIAFERVEDDTSLEERLKQSLTEGDTTSNQVLEELDELTIEGQTASLIFTEDVQITLASTEQLQFQEMLFELSALYGINQLDFFVEDEQGVSFGETGELDGLEVEKVGTRGYFVVTDNDVEGSTYVSGAYTELEYYNDEVESLDFADAVEHMRAVEEENVLYTSGIPDSIEIDSAELNDGVAEIHFTQTEDTEWTEEQIEDFEHVLQLTALDYEAEELILVNETERARTVFSFSN</sequence>
<dbReference type="EMBL" id="VLXZ01000002">
    <property type="protein sequence ID" value="TSB47911.1"/>
    <property type="molecule type" value="Genomic_DNA"/>
</dbReference>
<gene>
    <name evidence="3" type="ORF">FN960_05235</name>
</gene>
<feature type="chain" id="PRO_5038534094" description="GerMN domain-containing protein" evidence="2">
    <location>
        <begin position="22"/>
        <end position="354"/>
    </location>
</feature>
<feature type="signal peptide" evidence="2">
    <location>
        <begin position="1"/>
        <end position="21"/>
    </location>
</feature>
<evidence type="ECO:0000256" key="2">
    <source>
        <dbReference type="SAM" id="SignalP"/>
    </source>
</evidence>
<accession>A0A554A2J2</accession>
<dbReference type="PROSITE" id="PS51257">
    <property type="entry name" value="PROKAR_LIPOPROTEIN"/>
    <property type="match status" value="1"/>
</dbReference>
<keyword evidence="4" id="KW-1185">Reference proteome</keyword>
<proteinExistence type="predicted"/>
<dbReference type="Proteomes" id="UP000318521">
    <property type="component" value="Unassembled WGS sequence"/>
</dbReference>
<evidence type="ECO:0000256" key="1">
    <source>
        <dbReference type="SAM" id="MobiDB-lite"/>
    </source>
</evidence>
<feature type="region of interest" description="Disordered" evidence="1">
    <location>
        <begin position="22"/>
        <end position="98"/>
    </location>
</feature>
<evidence type="ECO:0008006" key="5">
    <source>
        <dbReference type="Google" id="ProtNLM"/>
    </source>
</evidence>
<keyword evidence="2" id="KW-0732">Signal</keyword>
<protein>
    <recommendedName>
        <fullName evidence="5">GerMN domain-containing protein</fullName>
    </recommendedName>
</protein>
<evidence type="ECO:0000313" key="3">
    <source>
        <dbReference type="EMBL" id="TSB47911.1"/>
    </source>
</evidence>
<name>A0A554A2J2_9BACI</name>